<organism evidence="2 3">
    <name type="scientific">Rasamsonia emersonii (strain ATCC 16479 / CBS 393.64 / IMI 116815)</name>
    <dbReference type="NCBI Taxonomy" id="1408163"/>
    <lineage>
        <taxon>Eukaryota</taxon>
        <taxon>Fungi</taxon>
        <taxon>Dikarya</taxon>
        <taxon>Ascomycota</taxon>
        <taxon>Pezizomycotina</taxon>
        <taxon>Eurotiomycetes</taxon>
        <taxon>Eurotiomycetidae</taxon>
        <taxon>Eurotiales</taxon>
        <taxon>Trichocomaceae</taxon>
        <taxon>Rasamsonia</taxon>
    </lineage>
</organism>
<dbReference type="Proteomes" id="UP000053958">
    <property type="component" value="Unassembled WGS sequence"/>
</dbReference>
<sequence length="355" mass="39901">MHPSASPVLKLPVELILAILLVLPDISTLQSIVLAHSWFYLVFRENRDAIITHLLTTLVSAELLPQALAVRESSRVQSWTDDKVARVLARFRDDRRIVRLLGLSLADALAIESLHRCVCSFVDKFASAALSVHPFTERPETPSPLSVSEWRHVAGAFYRAELCTNLLRPRDGQESVLGDDSKVAFPYSGVPGVKDVLLRHFHIWEIEQLGCVGEFVYRELGRRSGGDCGISWGRSNPEHTDIVVWESQKRQFFWRGLQFLHSLFASESVTKRCVFLATKFHSSRYYLQNAAWHADSEWDNSPQNISDDTDHRVEVVFGARLNEDSGHRASGGICMGVRPPATNGRSLQSHASQFS</sequence>
<evidence type="ECO:0000313" key="3">
    <source>
        <dbReference type="Proteomes" id="UP000053958"/>
    </source>
</evidence>
<dbReference type="OrthoDB" id="4455582at2759"/>
<protein>
    <recommendedName>
        <fullName evidence="4">F-box domain-containing protein</fullName>
    </recommendedName>
</protein>
<evidence type="ECO:0008006" key="4">
    <source>
        <dbReference type="Google" id="ProtNLM"/>
    </source>
</evidence>
<feature type="region of interest" description="Disordered" evidence="1">
    <location>
        <begin position="332"/>
        <end position="355"/>
    </location>
</feature>
<accession>A0A0F4YRG2</accession>
<keyword evidence="3" id="KW-1185">Reference proteome</keyword>
<feature type="compositionally biased region" description="Polar residues" evidence="1">
    <location>
        <begin position="343"/>
        <end position="355"/>
    </location>
</feature>
<proteinExistence type="predicted"/>
<dbReference type="RefSeq" id="XP_013327282.1">
    <property type="nucleotide sequence ID" value="XM_013471828.1"/>
</dbReference>
<name>A0A0F4YRG2_RASE3</name>
<evidence type="ECO:0000313" key="2">
    <source>
        <dbReference type="EMBL" id="KKA20670.1"/>
    </source>
</evidence>
<dbReference type="AlphaFoldDB" id="A0A0F4YRG2"/>
<dbReference type="GeneID" id="25317631"/>
<gene>
    <name evidence="2" type="ORF">T310_5286</name>
</gene>
<dbReference type="STRING" id="1408163.A0A0F4YRG2"/>
<reference evidence="2 3" key="1">
    <citation type="submission" date="2015-04" db="EMBL/GenBank/DDBJ databases">
        <authorList>
            <person name="Heijne W.H."/>
            <person name="Fedorova N.D."/>
            <person name="Nierman W.C."/>
            <person name="Vollebregt A.W."/>
            <person name="Zhao Z."/>
            <person name="Wu L."/>
            <person name="Kumar M."/>
            <person name="Stam H."/>
            <person name="van den Berg M.A."/>
            <person name="Pel H.J."/>
        </authorList>
    </citation>
    <scope>NUCLEOTIDE SEQUENCE [LARGE SCALE GENOMIC DNA]</scope>
    <source>
        <strain evidence="2 3">CBS 393.64</strain>
    </source>
</reference>
<evidence type="ECO:0000256" key="1">
    <source>
        <dbReference type="SAM" id="MobiDB-lite"/>
    </source>
</evidence>
<comment type="caution">
    <text evidence="2">The sequence shown here is derived from an EMBL/GenBank/DDBJ whole genome shotgun (WGS) entry which is preliminary data.</text>
</comment>
<dbReference type="EMBL" id="LASV01000241">
    <property type="protein sequence ID" value="KKA20670.1"/>
    <property type="molecule type" value="Genomic_DNA"/>
</dbReference>